<organism evidence="3 4">
    <name type="scientific">Pichia angusta</name>
    <name type="common">Yeast</name>
    <name type="synonym">Hansenula polymorpha</name>
    <dbReference type="NCBI Taxonomy" id="870730"/>
    <lineage>
        <taxon>Eukaryota</taxon>
        <taxon>Fungi</taxon>
        <taxon>Dikarya</taxon>
        <taxon>Ascomycota</taxon>
        <taxon>Saccharomycotina</taxon>
        <taxon>Pichiomycetes</taxon>
        <taxon>Pichiales</taxon>
        <taxon>Pichiaceae</taxon>
        <taxon>Ogataea</taxon>
    </lineage>
</organism>
<dbReference type="AlphaFoldDB" id="A0AAN6DJE7"/>
<proteinExistence type="predicted"/>
<gene>
    <name evidence="3" type="ORF">KL928_000365</name>
</gene>
<evidence type="ECO:0000259" key="2">
    <source>
        <dbReference type="Pfam" id="PF18639"/>
    </source>
</evidence>
<dbReference type="RefSeq" id="XP_043062260.1">
    <property type="nucleotide sequence ID" value="XM_043204260.1"/>
</dbReference>
<dbReference type="EMBL" id="JAHLUX010000001">
    <property type="protein sequence ID" value="KAG7821890.1"/>
    <property type="molecule type" value="Genomic_DNA"/>
</dbReference>
<dbReference type="GeneID" id="66124416"/>
<protein>
    <recommendedName>
        <fullName evidence="2">LST4 longin domain-containing protein</fullName>
    </recommendedName>
</protein>
<name>A0AAN6DJE7_PICAN</name>
<evidence type="ECO:0000313" key="3">
    <source>
        <dbReference type="EMBL" id="KAG7821890.1"/>
    </source>
</evidence>
<feature type="domain" description="LST4 longin" evidence="2">
    <location>
        <begin position="61"/>
        <end position="227"/>
    </location>
</feature>
<reference evidence="3" key="1">
    <citation type="journal article" date="2021" name="G3 (Bethesda)">
        <title>Genomic diversity, chromosomal rearrangements, and interspecies hybridization in the ogataea polymorpha species complex.</title>
        <authorList>
            <person name="Hanson S.J."/>
            <person name="Cinneide E.O."/>
            <person name="Salzberg L.I."/>
            <person name="Wolfe K.H."/>
            <person name="McGowan J."/>
            <person name="Fitzpatrick D.A."/>
            <person name="Matlin K."/>
        </authorList>
    </citation>
    <scope>NUCLEOTIDE SEQUENCE</scope>
    <source>
        <strain evidence="3">61-244</strain>
    </source>
</reference>
<evidence type="ECO:0000313" key="4">
    <source>
        <dbReference type="Proteomes" id="UP001196530"/>
    </source>
</evidence>
<dbReference type="Proteomes" id="UP001196530">
    <property type="component" value="Unassembled WGS sequence"/>
</dbReference>
<evidence type="ECO:0000256" key="1">
    <source>
        <dbReference type="SAM" id="MobiDB-lite"/>
    </source>
</evidence>
<accession>A0AAN6DJE7</accession>
<dbReference type="InterPro" id="IPR041153">
    <property type="entry name" value="LST4_longin"/>
</dbReference>
<feature type="region of interest" description="Disordered" evidence="1">
    <location>
        <begin position="396"/>
        <end position="450"/>
    </location>
</feature>
<sequence length="751" mass="82804">MLGHLLRKKEFCQQDPALDPQVPPPAYAASDAHYNGSQLYGPGNTVPVSSFRLSDKSSLCRLVVVQDSGIRSKQTLFDSALSLRPGVSEASSPAYLNKSFHHPTSELSALMFGYYGILLNETISTTKLHYLPPLAAMPASMLVTRLFSVSSSFRLCASGHGDPDWAPKPCVYSQDVPVCDETPTRLAFGLIVPIGRDPNAHEILTNHWPEIAGHLESTQKLIVAKLRALASPIRQCAGAKLSFAPGCLQKEPDLVHGLHLFVRSLVFLIETPRLYVPLKHNDSTLCRWAAAVATWLELKDGRHPSLAPLPAPIHEFQSTSPSHTGSPVVGLKFLATLLTLILPYRREIVDGPLNYHTCRSVRVVLVTGNPVVSQKLVLILAGIFGYDRFRFSKELEQEDDTDTDSGPSPTASKPIPIQRTAYRDDSSSESMSPEMTFSSGSAKGWEIPSKATPIISNSPKFTEFAKPERQPVSQLRRASSYASLQNLSTSYGSQSTTMSSSWRNRLHFGSFMERWRSGVGESVEMTPSPAAEYDDYPWKSVSSGGANLSKLARDLGSLDLGKEKAVVRTTYEIPGVGERVDLAQHVMATDVDFESADVPGGVKVLDIAPLAVEIPRPQVLPLMTGFIDQYRPEFSLQACPVHYNLEGQIGESMRDDCARLGPGASSRTFVINLKQREVKLMEMQYYADAETAETSSRPTVTRLFAPYKRDLSEKLAHDVEQCDAVLNRILYLIKNRNENDKIRALIEQLIH</sequence>
<dbReference type="Pfam" id="PF18639">
    <property type="entry name" value="Longin_2"/>
    <property type="match status" value="1"/>
</dbReference>
<feature type="compositionally biased region" description="Low complexity" evidence="1">
    <location>
        <begin position="428"/>
        <end position="439"/>
    </location>
</feature>
<comment type="caution">
    <text evidence="3">The sequence shown here is derived from an EMBL/GenBank/DDBJ whole genome shotgun (WGS) entry which is preliminary data.</text>
</comment>